<name>A0A7C4WL32_9EURY</name>
<accession>A0A7C4WL32</accession>
<reference evidence="3" key="1">
    <citation type="journal article" date="2020" name="mSystems">
        <title>Genome- and Community-Level Interaction Insights into Carbon Utilization and Element Cycling Functions of Hydrothermarchaeota in Hydrothermal Sediment.</title>
        <authorList>
            <person name="Zhou Z."/>
            <person name="Liu Y."/>
            <person name="Xu W."/>
            <person name="Pan J."/>
            <person name="Luo Z.H."/>
            <person name="Li M."/>
        </authorList>
    </citation>
    <scope>NUCLEOTIDE SEQUENCE [LARGE SCALE GENOMIC DNA]</scope>
    <source>
        <strain evidence="4">SpSt-10</strain>
        <strain evidence="3">SpSt-62</strain>
        <strain evidence="2">SpSt-97</strain>
    </source>
</reference>
<dbReference type="EMBL" id="DTPI01000007">
    <property type="protein sequence ID" value="HGE65742.1"/>
    <property type="molecule type" value="Genomic_DNA"/>
</dbReference>
<protein>
    <submittedName>
        <fullName evidence="3">Uncharacterized protein</fullName>
    </submittedName>
</protein>
<proteinExistence type="predicted"/>
<dbReference type="EMBL" id="DRUC01000035">
    <property type="protein sequence ID" value="HHF47979.1"/>
    <property type="molecule type" value="Genomic_DNA"/>
</dbReference>
<evidence type="ECO:0000256" key="1">
    <source>
        <dbReference type="SAM" id="MobiDB-lite"/>
    </source>
</evidence>
<gene>
    <name evidence="4" type="ORF">ENL48_01900</name>
    <name evidence="3" type="ORF">ENT89_07085</name>
    <name evidence="2" type="ORF">ENX77_01220</name>
</gene>
<comment type="caution">
    <text evidence="3">The sequence shown here is derived from an EMBL/GenBank/DDBJ whole genome shotgun (WGS) entry which is preliminary data.</text>
</comment>
<organism evidence="3">
    <name type="scientific">Geoglobus ahangari</name>
    <dbReference type="NCBI Taxonomy" id="113653"/>
    <lineage>
        <taxon>Archaea</taxon>
        <taxon>Methanobacteriati</taxon>
        <taxon>Methanobacteriota</taxon>
        <taxon>Archaeoglobi</taxon>
        <taxon>Archaeoglobales</taxon>
        <taxon>Archaeoglobaceae</taxon>
        <taxon>Geoglobus</taxon>
    </lineage>
</organism>
<dbReference type="EMBL" id="DTAK01000055">
    <property type="protein sequence ID" value="HGU59882.1"/>
    <property type="molecule type" value="Genomic_DNA"/>
</dbReference>
<evidence type="ECO:0000313" key="2">
    <source>
        <dbReference type="EMBL" id="HGE65742.1"/>
    </source>
</evidence>
<sequence>MMEIVAGLVFVSFAMIIPRVFRSGKIKNGSMRGLFGRLKRGSKKKDEEKEIDEALEKVVSEKPRAEEKFIPLDNAAKNVEVTENLLDEMETGTMIKTEDEEEKLPELPDLPELTDETGEINMEDVEKEITDFEEEDNLILSLAKEIETKEKEEIDLLRNLKGKKFSAEELEKELLETLERLKRLKR</sequence>
<dbReference type="AlphaFoldDB" id="A0A7C4WL32"/>
<evidence type="ECO:0000313" key="4">
    <source>
        <dbReference type="EMBL" id="HHF47979.1"/>
    </source>
</evidence>
<evidence type="ECO:0000313" key="3">
    <source>
        <dbReference type="EMBL" id="HGU59882.1"/>
    </source>
</evidence>
<feature type="region of interest" description="Disordered" evidence="1">
    <location>
        <begin position="88"/>
        <end position="114"/>
    </location>
</feature>